<protein>
    <submittedName>
        <fullName evidence="1 3">Uncharacterized protein</fullName>
    </submittedName>
</protein>
<organism evidence="3">
    <name type="scientific">Rodentolepis nana</name>
    <name type="common">Dwarf tapeworm</name>
    <name type="synonym">Hymenolepis nana</name>
    <dbReference type="NCBI Taxonomy" id="102285"/>
    <lineage>
        <taxon>Eukaryota</taxon>
        <taxon>Metazoa</taxon>
        <taxon>Spiralia</taxon>
        <taxon>Lophotrochozoa</taxon>
        <taxon>Platyhelminthes</taxon>
        <taxon>Cestoda</taxon>
        <taxon>Eucestoda</taxon>
        <taxon>Cyclophyllidea</taxon>
        <taxon>Hymenolepididae</taxon>
        <taxon>Rodentolepis</taxon>
    </lineage>
</organism>
<evidence type="ECO:0000313" key="2">
    <source>
        <dbReference type="Proteomes" id="UP000278807"/>
    </source>
</evidence>
<sequence>MRQRLILERCGASFVAKSPDVAIRSAPFVGVYSEPSFVNVHQEYNLNPFQPISDTAINDPISLSSNDANSDVIEIPFHSYLPRPSPSPDGSDNFYSRNEYRNNYKITEEENAEFNDIRTPLGYRKYEFDLTRACNVHSSAHFHSDSNRPH</sequence>
<dbReference type="OrthoDB" id="6269208at2759"/>
<accession>A0A0R3TVA2</accession>
<gene>
    <name evidence="1" type="ORF">HNAJ_LOCUS11731</name>
</gene>
<evidence type="ECO:0000313" key="1">
    <source>
        <dbReference type="EMBL" id="VDO11207.1"/>
    </source>
</evidence>
<reference evidence="3" key="1">
    <citation type="submission" date="2017-02" db="UniProtKB">
        <authorList>
            <consortium name="WormBaseParasite"/>
        </authorList>
    </citation>
    <scope>IDENTIFICATION</scope>
</reference>
<dbReference type="Proteomes" id="UP000278807">
    <property type="component" value="Unassembled WGS sequence"/>
</dbReference>
<keyword evidence="2" id="KW-1185">Reference proteome</keyword>
<dbReference type="WBParaSite" id="HNAJ_0001174101-mRNA-1">
    <property type="protein sequence ID" value="HNAJ_0001174101-mRNA-1"/>
    <property type="gene ID" value="HNAJ_0001174101"/>
</dbReference>
<proteinExistence type="predicted"/>
<name>A0A0R3TVA2_RODNA</name>
<dbReference type="AlphaFoldDB" id="A0A0R3TVA2"/>
<evidence type="ECO:0000313" key="3">
    <source>
        <dbReference type="WBParaSite" id="HNAJ_0001174101-mRNA-1"/>
    </source>
</evidence>
<reference evidence="1 2" key="2">
    <citation type="submission" date="2018-11" db="EMBL/GenBank/DDBJ databases">
        <authorList>
            <consortium name="Pathogen Informatics"/>
        </authorList>
    </citation>
    <scope>NUCLEOTIDE SEQUENCE [LARGE SCALE GENOMIC DNA]</scope>
</reference>
<dbReference type="EMBL" id="UZAE01013761">
    <property type="protein sequence ID" value="VDO11207.1"/>
    <property type="molecule type" value="Genomic_DNA"/>
</dbReference>